<dbReference type="EMBL" id="JAURTK010000010">
    <property type="protein sequence ID" value="MDP9650534.1"/>
    <property type="molecule type" value="Genomic_DNA"/>
</dbReference>
<accession>A0AB73IN31</accession>
<proteinExistence type="predicted"/>
<evidence type="ECO:0000313" key="2">
    <source>
        <dbReference type="Proteomes" id="UP001229486"/>
    </source>
</evidence>
<organism evidence="1 2">
    <name type="scientific">Paraburkholderia caledonica</name>
    <dbReference type="NCBI Taxonomy" id="134536"/>
    <lineage>
        <taxon>Bacteria</taxon>
        <taxon>Pseudomonadati</taxon>
        <taxon>Pseudomonadota</taxon>
        <taxon>Betaproteobacteria</taxon>
        <taxon>Burkholderiales</taxon>
        <taxon>Burkholderiaceae</taxon>
        <taxon>Paraburkholderia</taxon>
    </lineage>
</organism>
<dbReference type="RefSeq" id="WP_088174974.1">
    <property type="nucleotide sequence ID" value="NZ_JAURTK010000010.1"/>
</dbReference>
<gene>
    <name evidence="1" type="ORF">J2793_006007</name>
</gene>
<sequence length="147" mass="15929">MTVPSKDHIVVRALLNVLDPSAEQLDACAKKPFVKLKKRGVNACAPTADDNRRVVGRPANIVVVERLSACTISVSWSDACSGRYTEQIWCSGLAHVAAVCALTGRAIHRGDQVFRPRTREVRVPPNRHQMILAATIGHRADLAIAGT</sequence>
<comment type="caution">
    <text evidence="1">The sequence shown here is derived from an EMBL/GenBank/DDBJ whole genome shotgun (WGS) entry which is preliminary data.</text>
</comment>
<dbReference type="Pfam" id="PF11811">
    <property type="entry name" value="DUF3331"/>
    <property type="match status" value="1"/>
</dbReference>
<evidence type="ECO:0000313" key="1">
    <source>
        <dbReference type="EMBL" id="MDP9650534.1"/>
    </source>
</evidence>
<dbReference type="InterPro" id="IPR021769">
    <property type="entry name" value="DUF3331"/>
</dbReference>
<evidence type="ECO:0008006" key="3">
    <source>
        <dbReference type="Google" id="ProtNLM"/>
    </source>
</evidence>
<name>A0AB73IN31_9BURK</name>
<reference evidence="1" key="1">
    <citation type="submission" date="2023-07" db="EMBL/GenBank/DDBJ databases">
        <title>Sorghum-associated microbial communities from plants grown in Nebraska, USA.</title>
        <authorList>
            <person name="Schachtman D."/>
        </authorList>
    </citation>
    <scope>NUCLEOTIDE SEQUENCE</scope>
    <source>
        <strain evidence="1">DS1061</strain>
    </source>
</reference>
<dbReference type="AlphaFoldDB" id="A0AB73IN31"/>
<dbReference type="Proteomes" id="UP001229486">
    <property type="component" value="Unassembled WGS sequence"/>
</dbReference>
<protein>
    <recommendedName>
        <fullName evidence="3">DUF3331 domain-containing protein</fullName>
    </recommendedName>
</protein>
<dbReference type="GeneID" id="97038388"/>